<evidence type="ECO:0000313" key="1">
    <source>
        <dbReference type="EMBL" id="PON67965.1"/>
    </source>
</evidence>
<dbReference type="EMBL" id="JXTB01000067">
    <property type="protein sequence ID" value="PON67965.1"/>
    <property type="molecule type" value="Genomic_DNA"/>
</dbReference>
<keyword evidence="2" id="KW-1185">Reference proteome</keyword>
<evidence type="ECO:0000313" key="2">
    <source>
        <dbReference type="Proteomes" id="UP000237105"/>
    </source>
</evidence>
<accession>A0A2P5D3Z3</accession>
<sequence length="104" mass="12014">MDPPSHTNDCFRVDMVKESVVDKHLGDFLIDTHEAPFHSFDVEGTKDFGDIDVNLLDVSPHFVNSKLRIEFMEASLSSCSHHKSYKEKTKKWCVKIKKKSFELN</sequence>
<dbReference type="Proteomes" id="UP000237105">
    <property type="component" value="Unassembled WGS sequence"/>
</dbReference>
<proteinExistence type="predicted"/>
<gene>
    <name evidence="1" type="ORF">PanWU01x14_099620</name>
</gene>
<comment type="caution">
    <text evidence="1">The sequence shown here is derived from an EMBL/GenBank/DDBJ whole genome shotgun (WGS) entry which is preliminary data.</text>
</comment>
<dbReference type="AlphaFoldDB" id="A0A2P5D3Z3"/>
<name>A0A2P5D3Z3_PARAD</name>
<protein>
    <submittedName>
        <fullName evidence="1">Uncharacterized protein</fullName>
    </submittedName>
</protein>
<organism evidence="1 2">
    <name type="scientific">Parasponia andersonii</name>
    <name type="common">Sponia andersonii</name>
    <dbReference type="NCBI Taxonomy" id="3476"/>
    <lineage>
        <taxon>Eukaryota</taxon>
        <taxon>Viridiplantae</taxon>
        <taxon>Streptophyta</taxon>
        <taxon>Embryophyta</taxon>
        <taxon>Tracheophyta</taxon>
        <taxon>Spermatophyta</taxon>
        <taxon>Magnoliopsida</taxon>
        <taxon>eudicotyledons</taxon>
        <taxon>Gunneridae</taxon>
        <taxon>Pentapetalae</taxon>
        <taxon>rosids</taxon>
        <taxon>fabids</taxon>
        <taxon>Rosales</taxon>
        <taxon>Cannabaceae</taxon>
        <taxon>Parasponia</taxon>
    </lineage>
</organism>
<reference evidence="2" key="1">
    <citation type="submission" date="2016-06" db="EMBL/GenBank/DDBJ databases">
        <title>Parallel loss of symbiosis genes in relatives of nitrogen-fixing non-legume Parasponia.</title>
        <authorList>
            <person name="Van Velzen R."/>
            <person name="Holmer R."/>
            <person name="Bu F."/>
            <person name="Rutten L."/>
            <person name="Van Zeijl A."/>
            <person name="Liu W."/>
            <person name="Santuari L."/>
            <person name="Cao Q."/>
            <person name="Sharma T."/>
            <person name="Shen D."/>
            <person name="Roswanjaya Y."/>
            <person name="Wardhani T."/>
            <person name="Kalhor M.S."/>
            <person name="Jansen J."/>
            <person name="Van den Hoogen J."/>
            <person name="Gungor B."/>
            <person name="Hartog M."/>
            <person name="Hontelez J."/>
            <person name="Verver J."/>
            <person name="Yang W.-C."/>
            <person name="Schijlen E."/>
            <person name="Repin R."/>
            <person name="Schilthuizen M."/>
            <person name="Schranz E."/>
            <person name="Heidstra R."/>
            <person name="Miyata K."/>
            <person name="Fedorova E."/>
            <person name="Kohlen W."/>
            <person name="Bisseling T."/>
            <person name="Smit S."/>
            <person name="Geurts R."/>
        </authorList>
    </citation>
    <scope>NUCLEOTIDE SEQUENCE [LARGE SCALE GENOMIC DNA]</scope>
    <source>
        <strain evidence="2">cv. WU1-14</strain>
    </source>
</reference>